<evidence type="ECO:0000256" key="9">
    <source>
        <dbReference type="SAM" id="MobiDB-lite"/>
    </source>
</evidence>
<feature type="compositionally biased region" description="Low complexity" evidence="9">
    <location>
        <begin position="94"/>
        <end position="104"/>
    </location>
</feature>
<dbReference type="VEuPathDB" id="TriTrypDB:LpyrH10_01_9540"/>
<dbReference type="RefSeq" id="XP_015665360.1">
    <property type="nucleotide sequence ID" value="XM_015797352.1"/>
</dbReference>
<feature type="region of interest" description="Disordered" evidence="9">
    <location>
        <begin position="229"/>
        <end position="271"/>
    </location>
</feature>
<evidence type="ECO:0000256" key="5">
    <source>
        <dbReference type="ARBA" id="ARBA00022927"/>
    </source>
</evidence>
<feature type="region of interest" description="Disordered" evidence="9">
    <location>
        <begin position="429"/>
        <end position="494"/>
    </location>
</feature>
<feature type="compositionally biased region" description="Low complexity" evidence="9">
    <location>
        <begin position="429"/>
        <end position="445"/>
    </location>
</feature>
<evidence type="ECO:0000256" key="6">
    <source>
        <dbReference type="ARBA" id="ARBA00023034"/>
    </source>
</evidence>
<evidence type="ECO:0000313" key="10">
    <source>
        <dbReference type="EMBL" id="KPA86921.1"/>
    </source>
</evidence>
<dbReference type="InterPro" id="IPR019335">
    <property type="entry name" value="COG7"/>
</dbReference>
<keyword evidence="6" id="KW-0333">Golgi apparatus</keyword>
<dbReference type="EMBL" id="LGTL01000001">
    <property type="protein sequence ID" value="KPA86921.1"/>
    <property type="molecule type" value="Genomic_DNA"/>
</dbReference>
<dbReference type="GO" id="GO:0007030">
    <property type="term" value="P:Golgi organization"/>
    <property type="evidence" value="ECO:0007669"/>
    <property type="project" value="TreeGrafter"/>
</dbReference>
<evidence type="ECO:0000256" key="2">
    <source>
        <dbReference type="ARBA" id="ARBA00005831"/>
    </source>
</evidence>
<evidence type="ECO:0000256" key="4">
    <source>
        <dbReference type="ARBA" id="ARBA00022448"/>
    </source>
</evidence>
<gene>
    <name evidence="10" type="ORF">ABB37_00954</name>
</gene>
<protein>
    <recommendedName>
        <fullName evidence="3">Conserved oligomeric Golgi complex subunit 7</fullName>
    </recommendedName>
    <alternativeName>
        <fullName evidence="8">Component of oligomeric Golgi complex 7</fullName>
    </alternativeName>
</protein>
<organism evidence="10 11">
    <name type="scientific">Leptomonas pyrrhocoris</name>
    <name type="common">Firebug parasite</name>
    <dbReference type="NCBI Taxonomy" id="157538"/>
    <lineage>
        <taxon>Eukaryota</taxon>
        <taxon>Discoba</taxon>
        <taxon>Euglenozoa</taxon>
        <taxon>Kinetoplastea</taxon>
        <taxon>Metakinetoplastina</taxon>
        <taxon>Trypanosomatida</taxon>
        <taxon>Trypanosomatidae</taxon>
        <taxon>Leishmaniinae</taxon>
        <taxon>Leptomonas</taxon>
    </lineage>
</organism>
<feature type="compositionally biased region" description="Low complexity" evidence="9">
    <location>
        <begin position="256"/>
        <end position="270"/>
    </location>
</feature>
<evidence type="ECO:0000256" key="8">
    <source>
        <dbReference type="ARBA" id="ARBA00031345"/>
    </source>
</evidence>
<reference evidence="10 11" key="1">
    <citation type="submission" date="2015-07" db="EMBL/GenBank/DDBJ databases">
        <title>High-quality genome of monoxenous trypanosomatid Leptomonas pyrrhocoris.</title>
        <authorList>
            <person name="Flegontov P."/>
            <person name="Butenko A."/>
            <person name="Firsov S."/>
            <person name="Vlcek C."/>
            <person name="Logacheva M.D."/>
            <person name="Field M."/>
            <person name="Filatov D."/>
            <person name="Flegontova O."/>
            <person name="Gerasimov E."/>
            <person name="Jackson A.P."/>
            <person name="Kelly S."/>
            <person name="Opperdoes F."/>
            <person name="O'Reilly A."/>
            <person name="Votypka J."/>
            <person name="Yurchenko V."/>
            <person name="Lukes J."/>
        </authorList>
    </citation>
    <scope>NUCLEOTIDE SEQUENCE [LARGE SCALE GENOMIC DNA]</scope>
    <source>
        <strain evidence="10">H10</strain>
    </source>
</reference>
<keyword evidence="7" id="KW-0472">Membrane</keyword>
<dbReference type="AlphaFoldDB" id="A0A0N0VI64"/>
<dbReference type="GO" id="GO:0017119">
    <property type="term" value="C:Golgi transport complex"/>
    <property type="evidence" value="ECO:0007669"/>
    <property type="project" value="InterPro"/>
</dbReference>
<feature type="region of interest" description="Disordered" evidence="9">
    <location>
        <begin position="85"/>
        <end position="111"/>
    </location>
</feature>
<evidence type="ECO:0000256" key="7">
    <source>
        <dbReference type="ARBA" id="ARBA00023136"/>
    </source>
</evidence>
<dbReference type="PANTHER" id="PTHR21443:SF0">
    <property type="entry name" value="CONSERVED OLIGOMERIC GOLGI COMPLEX SUBUNIT 7"/>
    <property type="match status" value="1"/>
</dbReference>
<dbReference type="PANTHER" id="PTHR21443">
    <property type="entry name" value="CONSERVED OLIGOMERIC GOLGI COMPLEX COMPONENT 7"/>
    <property type="match status" value="1"/>
</dbReference>
<dbReference type="GO" id="GO:0006886">
    <property type="term" value="P:intracellular protein transport"/>
    <property type="evidence" value="ECO:0007669"/>
    <property type="project" value="InterPro"/>
</dbReference>
<dbReference type="GeneID" id="26901251"/>
<proteinExistence type="inferred from homology"/>
<sequence length="1014" mass="108286">MSLESSSARVEKSLFTSPPSLHHTPVAATAALTPATGVTGLPPECTAKVSSVITDDLRQLSRDDLDVRRWLNATLSRVLEAAKDTPITSGEARSSGSSNTGTSTAPRKSPQVEEPLVQLLLARVQTHHQELSASIEDLVSNTLVRLPRTTMELSRMSTEAGELTGQLKSIEDIVKPAVNAKSDAYVAQLHVRKASEMKLRKCMRLLEKAARVEESIRNIQYLVEHREANAGHQNKSDSSNNNNHGTLSSADLRNNGADAAGKASATTTKATRQRDLDEVAAIIRQARDDLKEITAVDDTFGEQYKAQLEQFEQYIEQALEEECVACLRTHQLERATRLITTLHSIGRADAVLRRYGEQAATQMVEQQAAKLRAVFDGGNDGVKSGRNAAAAVVAELLRDEIIPDDSVFLSQELTFLAHLVRGAAAAASAVEEGGTTPSAASTTAEGGTGKSDGSSTPLRTSPPPSAGTFAAKDGGGHDVSSPSAKGTSSSSSHALEDDARAVQVLEVLEVLLAKLYVPVQTVLQTLLTERPDTTNKDFVACFTATQQIKISVNAASLPASSAAGATAKDPLEKLAREVTHRAVALFASLFQEEKMLTRYADRVCTPVRVYCAQPLTKILVSSPSSSSGPASSYDDSLAQVLTQAAQEVLVYVPEKISARCTAAWHAELSNTLAQQLQPTPGASQHVLLQHLYLYKERIKPLLAKTQQAVEDWLSSGAMQERYPTSAGLLRADLQTRLWTPLKTEVEAAQRATQLGILHGITRPILAKVESYTALPCWGNHDNATRVGSPGAQGGAAAASAKQLGLPTQSQVAPSSAVRDMGEMLMELPLTLETLASTAVAESYRGAADSNGGVRRSAAATAVIAANDADAEEGVRVLIDEQAEVWLETVVGDVVRAFLDEKVLPLKIGPFTDAEQPGEGHVNTLNTEATAQLYAMALEQLTTDLDYLRNILSAVNEESQETVERVMSAIRALPSARLEAFTVGEATGLATCEAVDGEDARREKNETAVRPAKSA</sequence>
<dbReference type="OMA" id="RLPRTTM"/>
<keyword evidence="5" id="KW-0653">Protein transport</keyword>
<accession>A0A0N0VI64</accession>
<comment type="subcellular location">
    <subcellularLocation>
        <location evidence="1">Golgi apparatus membrane</location>
        <topology evidence="1">Peripheral membrane protein</topology>
    </subcellularLocation>
</comment>
<dbReference type="GO" id="GO:0006890">
    <property type="term" value="P:retrograde vesicle-mediated transport, Golgi to endoplasmic reticulum"/>
    <property type="evidence" value="ECO:0007669"/>
    <property type="project" value="TreeGrafter"/>
</dbReference>
<dbReference type="Proteomes" id="UP000037923">
    <property type="component" value="Unassembled WGS sequence"/>
</dbReference>
<comment type="caution">
    <text evidence="10">The sequence shown here is derived from an EMBL/GenBank/DDBJ whole genome shotgun (WGS) entry which is preliminary data.</text>
</comment>
<comment type="similarity">
    <text evidence="2">Belongs to the COG7 family.</text>
</comment>
<keyword evidence="11" id="KW-1185">Reference proteome</keyword>
<name>A0A0N0VI64_LEPPY</name>
<evidence type="ECO:0000256" key="1">
    <source>
        <dbReference type="ARBA" id="ARBA00004395"/>
    </source>
</evidence>
<evidence type="ECO:0000256" key="3">
    <source>
        <dbReference type="ARBA" id="ARBA00020984"/>
    </source>
</evidence>
<feature type="compositionally biased region" description="Polar residues" evidence="9">
    <location>
        <begin position="231"/>
        <end position="252"/>
    </location>
</feature>
<keyword evidence="4" id="KW-0813">Transport</keyword>
<dbReference type="GO" id="GO:0000139">
    <property type="term" value="C:Golgi membrane"/>
    <property type="evidence" value="ECO:0007669"/>
    <property type="project" value="UniProtKB-SubCell"/>
</dbReference>
<evidence type="ECO:0000313" key="11">
    <source>
        <dbReference type="Proteomes" id="UP000037923"/>
    </source>
</evidence>
<dbReference type="OrthoDB" id="245173at2759"/>
<feature type="compositionally biased region" description="Low complexity" evidence="9">
    <location>
        <begin position="480"/>
        <end position="492"/>
    </location>
</feature>